<gene>
    <name evidence="1" type="ORF">PoB_007462800</name>
</gene>
<evidence type="ECO:0000313" key="1">
    <source>
        <dbReference type="EMBL" id="GFO48123.1"/>
    </source>
</evidence>
<dbReference type="GO" id="GO:0005581">
    <property type="term" value="C:collagen trimer"/>
    <property type="evidence" value="ECO:0007669"/>
    <property type="project" value="UniProtKB-KW"/>
</dbReference>
<name>A0AAV4DV21_9GAST</name>
<sequence>MDLHIPELNSCGGDRIVMIKAAAIRSVRSSYETFVGFIGSNITDKRTEMINPRGRKMAIGIASRRVTGLETIRRVTGLEAIRRVTGLEVIRRVTSLEAIRRVTRLEAIRRVTRLEAIRRVTGLETIRRVTGLEAIRRVTGLEAIRRVTGLEAIRRVTGLGAIIINRCPFISRHVIEIMKLLVSVRKITTSLL</sequence>
<dbReference type="AlphaFoldDB" id="A0AAV4DV21"/>
<organism evidence="1 2">
    <name type="scientific">Plakobranchus ocellatus</name>
    <dbReference type="NCBI Taxonomy" id="259542"/>
    <lineage>
        <taxon>Eukaryota</taxon>
        <taxon>Metazoa</taxon>
        <taxon>Spiralia</taxon>
        <taxon>Lophotrochozoa</taxon>
        <taxon>Mollusca</taxon>
        <taxon>Gastropoda</taxon>
        <taxon>Heterobranchia</taxon>
        <taxon>Euthyneura</taxon>
        <taxon>Panpulmonata</taxon>
        <taxon>Sacoglossa</taxon>
        <taxon>Placobranchoidea</taxon>
        <taxon>Plakobranchidae</taxon>
        <taxon>Plakobranchus</taxon>
    </lineage>
</organism>
<dbReference type="Proteomes" id="UP000735302">
    <property type="component" value="Unassembled WGS sequence"/>
</dbReference>
<accession>A0AAV4DV21</accession>
<reference evidence="1 2" key="1">
    <citation type="journal article" date="2021" name="Elife">
        <title>Chloroplast acquisition without the gene transfer in kleptoplastic sea slugs, Plakobranchus ocellatus.</title>
        <authorList>
            <person name="Maeda T."/>
            <person name="Takahashi S."/>
            <person name="Yoshida T."/>
            <person name="Shimamura S."/>
            <person name="Takaki Y."/>
            <person name="Nagai Y."/>
            <person name="Toyoda A."/>
            <person name="Suzuki Y."/>
            <person name="Arimoto A."/>
            <person name="Ishii H."/>
            <person name="Satoh N."/>
            <person name="Nishiyama T."/>
            <person name="Hasebe M."/>
            <person name="Maruyama T."/>
            <person name="Minagawa J."/>
            <person name="Obokata J."/>
            <person name="Shigenobu S."/>
        </authorList>
    </citation>
    <scope>NUCLEOTIDE SEQUENCE [LARGE SCALE GENOMIC DNA]</scope>
</reference>
<evidence type="ECO:0000313" key="2">
    <source>
        <dbReference type="Proteomes" id="UP000735302"/>
    </source>
</evidence>
<comment type="caution">
    <text evidence="1">The sequence shown here is derived from an EMBL/GenBank/DDBJ whole genome shotgun (WGS) entry which is preliminary data.</text>
</comment>
<keyword evidence="2" id="KW-1185">Reference proteome</keyword>
<protein>
    <submittedName>
        <fullName evidence="1">Collagen triple helix repeat family protein</fullName>
    </submittedName>
</protein>
<keyword evidence="1" id="KW-0176">Collagen</keyword>
<proteinExistence type="predicted"/>
<dbReference type="EMBL" id="BLXT01008374">
    <property type="protein sequence ID" value="GFO48123.1"/>
    <property type="molecule type" value="Genomic_DNA"/>
</dbReference>